<dbReference type="EMBL" id="BAABLM010000005">
    <property type="protein sequence ID" value="GAA4678580.1"/>
    <property type="molecule type" value="Genomic_DNA"/>
</dbReference>
<keyword evidence="6" id="KW-1185">Reference proteome</keyword>
<reference evidence="6" key="1">
    <citation type="journal article" date="2019" name="Int. J. Syst. Evol. Microbiol.">
        <title>The Global Catalogue of Microorganisms (GCM) 10K type strain sequencing project: providing services to taxonomists for standard genome sequencing and annotation.</title>
        <authorList>
            <consortium name="The Broad Institute Genomics Platform"/>
            <consortium name="The Broad Institute Genome Sequencing Center for Infectious Disease"/>
            <person name="Wu L."/>
            <person name="Ma J."/>
        </authorList>
    </citation>
    <scope>NUCLEOTIDE SEQUENCE [LARGE SCALE GENOMIC DNA]</scope>
    <source>
        <strain evidence="6">JCM 18956</strain>
    </source>
</reference>
<dbReference type="SUPFAM" id="SSF50129">
    <property type="entry name" value="GroES-like"/>
    <property type="match status" value="1"/>
</dbReference>
<dbReference type="RefSeq" id="WP_345376165.1">
    <property type="nucleotide sequence ID" value="NZ_BAABLM010000005.1"/>
</dbReference>
<feature type="domain" description="Enoyl reductase (ER)" evidence="4">
    <location>
        <begin position="10"/>
        <end position="322"/>
    </location>
</feature>
<dbReference type="PANTHER" id="PTHR48106">
    <property type="entry name" value="QUINONE OXIDOREDUCTASE PIG3-RELATED"/>
    <property type="match status" value="1"/>
</dbReference>
<dbReference type="SUPFAM" id="SSF51735">
    <property type="entry name" value="NAD(P)-binding Rossmann-fold domains"/>
    <property type="match status" value="1"/>
</dbReference>
<dbReference type="InterPro" id="IPR013154">
    <property type="entry name" value="ADH-like_N"/>
</dbReference>
<dbReference type="Gene3D" id="3.40.50.720">
    <property type="entry name" value="NAD(P)-binding Rossmann-like Domain"/>
    <property type="match status" value="1"/>
</dbReference>
<gene>
    <name evidence="5" type="ORF">GCM10025780_24360</name>
</gene>
<evidence type="ECO:0000256" key="2">
    <source>
        <dbReference type="ARBA" id="ARBA00023002"/>
    </source>
</evidence>
<dbReference type="SMART" id="SM00829">
    <property type="entry name" value="PKS_ER"/>
    <property type="match status" value="1"/>
</dbReference>
<dbReference type="Proteomes" id="UP001501295">
    <property type="component" value="Unassembled WGS sequence"/>
</dbReference>
<feature type="region of interest" description="Disordered" evidence="3">
    <location>
        <begin position="1"/>
        <end position="27"/>
    </location>
</feature>
<accession>A0ABP8W2D3</accession>
<dbReference type="InterPro" id="IPR011032">
    <property type="entry name" value="GroES-like_sf"/>
</dbReference>
<dbReference type="Gene3D" id="3.90.180.10">
    <property type="entry name" value="Medium-chain alcohol dehydrogenases, catalytic domain"/>
    <property type="match status" value="1"/>
</dbReference>
<dbReference type="PANTHER" id="PTHR48106:SF8">
    <property type="entry name" value="OS02G0805600 PROTEIN"/>
    <property type="match status" value="1"/>
</dbReference>
<organism evidence="5 6">
    <name type="scientific">Frondihabitans cladoniiphilus</name>
    <dbReference type="NCBI Taxonomy" id="715785"/>
    <lineage>
        <taxon>Bacteria</taxon>
        <taxon>Bacillati</taxon>
        <taxon>Actinomycetota</taxon>
        <taxon>Actinomycetes</taxon>
        <taxon>Micrococcales</taxon>
        <taxon>Microbacteriaceae</taxon>
        <taxon>Frondihabitans</taxon>
    </lineage>
</organism>
<sequence>MRAILRSEDGGPEVLTLGEAPRPTPSDGEVLVRVSAAGLNRADLNQREGHYPPPAGASEILGMEVSGLIEEVGPSVTGWKVGDEVCALLPGGGYAEFATVDAGLVLPKPNTVDLVDAAGLPEVAATVWSNVFLNAQLQPGETLLVHGGTSGIGTMAIQIARALGSPVVATAGSPEKVAFCESLGAVGVDYKEQDFVSVVREVTGGRGADVVLDLVGGDYLARNVEALATNGRIMVIANQSGGESTFALGKLMAKRGRIWGTTLRARPLPEKIEIVGGVREHVWPLIESGLVHPVIDRVYRLDEAGDAHRRMESSGHIGKLLLAL</sequence>
<dbReference type="InterPro" id="IPR020843">
    <property type="entry name" value="ER"/>
</dbReference>
<dbReference type="InterPro" id="IPR036291">
    <property type="entry name" value="NAD(P)-bd_dom_sf"/>
</dbReference>
<dbReference type="Pfam" id="PF08240">
    <property type="entry name" value="ADH_N"/>
    <property type="match status" value="1"/>
</dbReference>
<evidence type="ECO:0000256" key="1">
    <source>
        <dbReference type="ARBA" id="ARBA00022857"/>
    </source>
</evidence>
<evidence type="ECO:0000313" key="5">
    <source>
        <dbReference type="EMBL" id="GAA4678580.1"/>
    </source>
</evidence>
<evidence type="ECO:0000256" key="3">
    <source>
        <dbReference type="SAM" id="MobiDB-lite"/>
    </source>
</evidence>
<evidence type="ECO:0000259" key="4">
    <source>
        <dbReference type="SMART" id="SM00829"/>
    </source>
</evidence>
<dbReference type="Pfam" id="PF00107">
    <property type="entry name" value="ADH_zinc_N"/>
    <property type="match status" value="1"/>
</dbReference>
<protein>
    <submittedName>
        <fullName evidence="5">NAD(P)H-quinone oxidoreductase</fullName>
    </submittedName>
</protein>
<dbReference type="InterPro" id="IPR014189">
    <property type="entry name" value="Quinone_OxRdtase_PIG3"/>
</dbReference>
<name>A0ABP8W2D3_9MICO</name>
<keyword evidence="2" id="KW-0560">Oxidoreductase</keyword>
<dbReference type="CDD" id="cd05276">
    <property type="entry name" value="p53_inducible_oxidoreductase"/>
    <property type="match status" value="1"/>
</dbReference>
<dbReference type="InterPro" id="IPR013149">
    <property type="entry name" value="ADH-like_C"/>
</dbReference>
<comment type="caution">
    <text evidence="5">The sequence shown here is derived from an EMBL/GenBank/DDBJ whole genome shotgun (WGS) entry which is preliminary data.</text>
</comment>
<evidence type="ECO:0000313" key="6">
    <source>
        <dbReference type="Proteomes" id="UP001501295"/>
    </source>
</evidence>
<keyword evidence="1" id="KW-0521">NADP</keyword>
<proteinExistence type="predicted"/>
<dbReference type="NCBIfam" id="TIGR02824">
    <property type="entry name" value="quinone_pig3"/>
    <property type="match status" value="1"/>
</dbReference>